<sequence length="28" mass="3079">MASFKSSIKLQENPKNFTGLQKQGLGLL</sequence>
<name>A0A0E9RQ56_ANGAN</name>
<dbReference type="EMBL" id="GBXM01078027">
    <property type="protein sequence ID" value="JAH30550.1"/>
    <property type="molecule type" value="Transcribed_RNA"/>
</dbReference>
<protein>
    <submittedName>
        <fullName evidence="1">Uncharacterized protein</fullName>
    </submittedName>
</protein>
<accession>A0A0E9RQ56</accession>
<organism evidence="1">
    <name type="scientific">Anguilla anguilla</name>
    <name type="common">European freshwater eel</name>
    <name type="synonym">Muraena anguilla</name>
    <dbReference type="NCBI Taxonomy" id="7936"/>
    <lineage>
        <taxon>Eukaryota</taxon>
        <taxon>Metazoa</taxon>
        <taxon>Chordata</taxon>
        <taxon>Craniata</taxon>
        <taxon>Vertebrata</taxon>
        <taxon>Euteleostomi</taxon>
        <taxon>Actinopterygii</taxon>
        <taxon>Neopterygii</taxon>
        <taxon>Teleostei</taxon>
        <taxon>Anguilliformes</taxon>
        <taxon>Anguillidae</taxon>
        <taxon>Anguilla</taxon>
    </lineage>
</organism>
<reference evidence="1" key="1">
    <citation type="submission" date="2014-11" db="EMBL/GenBank/DDBJ databases">
        <authorList>
            <person name="Amaro Gonzalez C."/>
        </authorList>
    </citation>
    <scope>NUCLEOTIDE SEQUENCE</scope>
</reference>
<evidence type="ECO:0000313" key="1">
    <source>
        <dbReference type="EMBL" id="JAH30550.1"/>
    </source>
</evidence>
<reference evidence="1" key="2">
    <citation type="journal article" date="2015" name="Fish Shellfish Immunol.">
        <title>Early steps in the European eel (Anguilla anguilla)-Vibrio vulnificus interaction in the gills: Role of the RtxA13 toxin.</title>
        <authorList>
            <person name="Callol A."/>
            <person name="Pajuelo D."/>
            <person name="Ebbesson L."/>
            <person name="Teles M."/>
            <person name="MacKenzie S."/>
            <person name="Amaro C."/>
        </authorList>
    </citation>
    <scope>NUCLEOTIDE SEQUENCE</scope>
</reference>
<dbReference type="AlphaFoldDB" id="A0A0E9RQ56"/>
<proteinExistence type="predicted"/>